<dbReference type="InterPro" id="IPR025665">
    <property type="entry name" value="Beta-barrel_OMP_2"/>
</dbReference>
<organism evidence="2 3">
    <name type="scientific">Salegentibacter salegens</name>
    <dbReference type="NCBI Taxonomy" id="143223"/>
    <lineage>
        <taxon>Bacteria</taxon>
        <taxon>Pseudomonadati</taxon>
        <taxon>Bacteroidota</taxon>
        <taxon>Flavobacteriia</taxon>
        <taxon>Flavobacteriales</taxon>
        <taxon>Flavobacteriaceae</taxon>
        <taxon>Salegentibacter</taxon>
    </lineage>
</organism>
<evidence type="ECO:0000259" key="1">
    <source>
        <dbReference type="Pfam" id="PF13568"/>
    </source>
</evidence>
<evidence type="ECO:0000313" key="2">
    <source>
        <dbReference type="EMBL" id="SHM50083.1"/>
    </source>
</evidence>
<keyword evidence="3" id="KW-1185">Reference proteome</keyword>
<dbReference type="STRING" id="143223.SAMN05878281_0886"/>
<sequence length="181" mass="20601">MKKLIFFAFILISTHSYSQIEYGIFGGINNSALSNGTKSFNMHHEIGLHLGIVAEKELGNKLAFRPKLEYSQQGNREFNISAVNYKLNYINLPLDFKFFNSPYILFGPQIGVLINKEFTNYEGEPDSFDYGFNLGFGIDIREFFIELGAYQGLNKLFTTEVSNMTFEPTNTVLQLSVGYNL</sequence>
<feature type="domain" description="Outer membrane protein beta-barrel" evidence="1">
    <location>
        <begin position="19"/>
        <end position="157"/>
    </location>
</feature>
<dbReference type="Pfam" id="PF13568">
    <property type="entry name" value="OMP_b-brl_2"/>
    <property type="match status" value="1"/>
</dbReference>
<reference evidence="3" key="1">
    <citation type="submission" date="2016-11" db="EMBL/GenBank/DDBJ databases">
        <authorList>
            <person name="Varghese N."/>
            <person name="Submissions S."/>
        </authorList>
    </citation>
    <scope>NUCLEOTIDE SEQUENCE [LARGE SCALE GENOMIC DNA]</scope>
    <source>
        <strain evidence="3">ACAM 48</strain>
    </source>
</reference>
<dbReference type="AlphaFoldDB" id="A0A1M7JB34"/>
<accession>A0A1M7JB34</accession>
<proteinExistence type="predicted"/>
<gene>
    <name evidence="2" type="ORF">SAMN05878281_0886</name>
</gene>
<dbReference type="RefSeq" id="WP_170065327.1">
    <property type="nucleotide sequence ID" value="NZ_LT670848.1"/>
</dbReference>
<name>A0A1M7JB34_9FLAO</name>
<protein>
    <submittedName>
        <fullName evidence="2">Outer membrane protein beta-barrel domain-containing protein</fullName>
    </submittedName>
</protein>
<evidence type="ECO:0000313" key="3">
    <source>
        <dbReference type="Proteomes" id="UP000190235"/>
    </source>
</evidence>
<dbReference type="Proteomes" id="UP000190235">
    <property type="component" value="Chromosome I"/>
</dbReference>
<dbReference type="EMBL" id="LT670848">
    <property type="protein sequence ID" value="SHM50083.1"/>
    <property type="molecule type" value="Genomic_DNA"/>
</dbReference>